<dbReference type="OrthoDB" id="71389at2157"/>
<organism evidence="2 3">
    <name type="scientific">Methanobacterium formicicum (strain DSM 3637 / PP1)</name>
    <dbReference type="NCBI Taxonomy" id="1204725"/>
    <lineage>
        <taxon>Archaea</taxon>
        <taxon>Methanobacteriati</taxon>
        <taxon>Methanobacteriota</taxon>
        <taxon>Methanomada group</taxon>
        <taxon>Methanobacteria</taxon>
        <taxon>Methanobacteriales</taxon>
        <taxon>Methanobacteriaceae</taxon>
        <taxon>Methanobacterium</taxon>
    </lineage>
</organism>
<dbReference type="PATRIC" id="fig|1204725.3.peg.1194"/>
<dbReference type="RefSeq" id="WP_004030454.1">
    <property type="nucleotide sequence ID" value="NZ_AMPO01000004.1"/>
</dbReference>
<protein>
    <submittedName>
        <fullName evidence="2">Uncharacterized protein</fullName>
    </submittedName>
</protein>
<gene>
    <name evidence="2" type="ORF">A994_05936</name>
</gene>
<evidence type="ECO:0000313" key="3">
    <source>
        <dbReference type="Proteomes" id="UP000007360"/>
    </source>
</evidence>
<comment type="caution">
    <text evidence="2">The sequence shown here is derived from an EMBL/GenBank/DDBJ whole genome shotgun (WGS) entry which is preliminary data.</text>
</comment>
<feature type="transmembrane region" description="Helical" evidence="1">
    <location>
        <begin position="165"/>
        <end position="185"/>
    </location>
</feature>
<dbReference type="Proteomes" id="UP000007360">
    <property type="component" value="Unassembled WGS sequence"/>
</dbReference>
<proteinExistence type="predicted"/>
<reference evidence="2 3" key="1">
    <citation type="journal article" date="2012" name="J. Bacteriol.">
        <title>Draft genome sequence of Methanobacterium formicicum DSM 3637, an archaebacterium isolated from the methane producer amoeba Pelomyxa palustris.</title>
        <authorList>
            <person name="Gutierrez G."/>
        </authorList>
    </citation>
    <scope>NUCLEOTIDE SEQUENCE [LARGE SCALE GENOMIC DNA]</scope>
    <source>
        <strain evidence="3">DSM 3637 / PP1</strain>
    </source>
</reference>
<evidence type="ECO:0000313" key="2">
    <source>
        <dbReference type="EMBL" id="EKF86003.1"/>
    </source>
</evidence>
<keyword evidence="1" id="KW-0472">Membrane</keyword>
<keyword evidence="3" id="KW-1185">Reference proteome</keyword>
<keyword evidence="1" id="KW-1133">Transmembrane helix</keyword>
<evidence type="ECO:0000256" key="1">
    <source>
        <dbReference type="SAM" id="Phobius"/>
    </source>
</evidence>
<dbReference type="EMBL" id="AMPO01000004">
    <property type="protein sequence ID" value="EKF86003.1"/>
    <property type="molecule type" value="Genomic_DNA"/>
</dbReference>
<keyword evidence="1" id="KW-0812">Transmembrane</keyword>
<sequence>MVLNENKTKKYVRSTSGGYLFCNYCGGYYKLKNGESPRDFVNCECGNPLEFCKTLHELELKSYNRKLSKEVFDSFNDRLSERRESLKNIFPTIGIDDDFINEIFEEEELWDVIDRESSLNSQKNYLNILLEEERLMTAIVEKKSRVKNQGLMDKIIRFYEETDPLIILGVIIVILIIILVLAVYLS</sequence>
<dbReference type="AlphaFoldDB" id="K2R0E4"/>
<name>K2R0E4_METFP</name>
<accession>K2R0E4</accession>